<evidence type="ECO:0000313" key="1">
    <source>
        <dbReference type="EMBL" id="EJF51724.1"/>
    </source>
</evidence>
<dbReference type="Proteomes" id="UP000004578">
    <property type="component" value="Unassembled WGS sequence"/>
</dbReference>
<dbReference type="EMBL" id="AKFS01000006">
    <property type="protein sequence ID" value="EJF51724.1"/>
    <property type="molecule type" value="Genomic_DNA"/>
</dbReference>
<sequence>MAVGTGTLDGRRLAVYAFPQSDHWSFWSQIERPGGGSTSIEIRSTLPAGTVPSVLGPNGAIRETTTIEL</sequence>
<comment type="caution">
    <text evidence="1">The sequence shown here is derived from an EMBL/GenBank/DDBJ whole genome shotgun (WGS) entry which is preliminary data.</text>
</comment>
<keyword evidence="2" id="KW-1185">Reference proteome</keyword>
<organism evidence="1 2">
    <name type="scientific">Schaalia georgiae F0490</name>
    <dbReference type="NCBI Taxonomy" id="1125717"/>
    <lineage>
        <taxon>Bacteria</taxon>
        <taxon>Bacillati</taxon>
        <taxon>Actinomycetota</taxon>
        <taxon>Actinomycetes</taxon>
        <taxon>Actinomycetales</taxon>
        <taxon>Actinomycetaceae</taxon>
        <taxon>Schaalia</taxon>
    </lineage>
</organism>
<reference evidence="1 2" key="1">
    <citation type="submission" date="2012-05" db="EMBL/GenBank/DDBJ databases">
        <authorList>
            <person name="Harkins D.M."/>
            <person name="Madupu R."/>
            <person name="Durkin A.S."/>
            <person name="Torralba M."/>
            <person name="Methe B."/>
            <person name="Sutton G.G."/>
            <person name="Nelson K.E."/>
        </authorList>
    </citation>
    <scope>NUCLEOTIDE SEQUENCE [LARGE SCALE GENOMIC DNA]</scope>
    <source>
        <strain evidence="1 2">F0490</strain>
    </source>
</reference>
<evidence type="ECO:0000313" key="2">
    <source>
        <dbReference type="Proteomes" id="UP000004578"/>
    </source>
</evidence>
<dbReference type="AlphaFoldDB" id="J0NW77"/>
<dbReference type="PATRIC" id="fig|1125717.3.peg.44"/>
<protein>
    <submittedName>
        <fullName evidence="1">Uncharacterized protein</fullName>
    </submittedName>
</protein>
<name>J0NW77_9ACTO</name>
<gene>
    <name evidence="1" type="ORF">HMPREF1317_1703</name>
</gene>
<proteinExistence type="predicted"/>
<accession>J0NW77</accession>